<dbReference type="Proteomes" id="UP001174694">
    <property type="component" value="Unassembled WGS sequence"/>
</dbReference>
<reference evidence="4" key="1">
    <citation type="submission" date="2022-07" db="EMBL/GenBank/DDBJ databases">
        <title>Fungi with potential for degradation of polypropylene.</title>
        <authorList>
            <person name="Gostincar C."/>
        </authorList>
    </citation>
    <scope>NUCLEOTIDE SEQUENCE</scope>
    <source>
        <strain evidence="4">EXF-13308</strain>
    </source>
</reference>
<dbReference type="AlphaFoldDB" id="A0AA38VJS6"/>
<dbReference type="InterPro" id="IPR007111">
    <property type="entry name" value="NACHT_NTPase"/>
</dbReference>
<dbReference type="PANTHER" id="PTHR10039">
    <property type="entry name" value="AMELOGENIN"/>
    <property type="match status" value="1"/>
</dbReference>
<evidence type="ECO:0000313" key="5">
    <source>
        <dbReference type="Proteomes" id="UP001174694"/>
    </source>
</evidence>
<feature type="region of interest" description="Disordered" evidence="2">
    <location>
        <begin position="901"/>
        <end position="952"/>
    </location>
</feature>
<feature type="compositionally biased region" description="Acidic residues" evidence="2">
    <location>
        <begin position="909"/>
        <end position="952"/>
    </location>
</feature>
<feature type="compositionally biased region" description="Basic and acidic residues" evidence="2">
    <location>
        <begin position="842"/>
        <end position="861"/>
    </location>
</feature>
<dbReference type="InterPro" id="IPR036770">
    <property type="entry name" value="Ankyrin_rpt-contain_sf"/>
</dbReference>
<evidence type="ECO:0000256" key="2">
    <source>
        <dbReference type="SAM" id="MobiDB-lite"/>
    </source>
</evidence>
<keyword evidence="1" id="KW-0677">Repeat</keyword>
<feature type="region of interest" description="Disordered" evidence="2">
    <location>
        <begin position="841"/>
        <end position="861"/>
    </location>
</feature>
<dbReference type="PROSITE" id="PS50837">
    <property type="entry name" value="NACHT"/>
    <property type="match status" value="1"/>
</dbReference>
<dbReference type="Gene3D" id="3.40.50.300">
    <property type="entry name" value="P-loop containing nucleotide triphosphate hydrolases"/>
    <property type="match status" value="1"/>
</dbReference>
<dbReference type="InterPro" id="IPR027417">
    <property type="entry name" value="P-loop_NTPase"/>
</dbReference>
<feature type="domain" description="NACHT" evidence="3">
    <location>
        <begin position="235"/>
        <end position="375"/>
    </location>
</feature>
<dbReference type="InterPro" id="IPR056884">
    <property type="entry name" value="NPHP3-like_N"/>
</dbReference>
<evidence type="ECO:0000256" key="1">
    <source>
        <dbReference type="ARBA" id="ARBA00022737"/>
    </source>
</evidence>
<name>A0AA38VJS6_9PEZI</name>
<accession>A0AA38VJS6</accession>
<dbReference type="PANTHER" id="PTHR10039:SF16">
    <property type="entry name" value="GPI INOSITOL-DEACYLASE"/>
    <property type="match status" value="1"/>
</dbReference>
<sequence length="952" mass="108356">MDDPGAIIDIISFLSRALALCVGKIRDYNENLDKAPKIACEYMGQLIILEATLRRMSLLINSSDATLLEDLGRQQALKFLETVKDDIEDIEKTMHHICDSITNINLNAGTQDTKHKCIPHYFRPQARAFDENKVKEVAEKIKRHVARLVELLVVDTAIIVRETRQQVDGISSRLDDVEKRHFLGWLDDEKGPARTAVSSLHDSARNARRTSDSSTWVQKEEHWIQWRARRSPGSRLLWIHGIPGAGKTVLASYLVDELENYCRKQDGVELCFYYCFHERNHDETLPFLRFLLKRLCASRDNFPHNLLEKFRKAEQPTSRTDLLEALRSILRHVSAVFVTIDAVDESQPRGELLETLRELGTAPHFGKVWLLVTSREEPDIERILSGAAAEIPMSNHPEHREAIRRHIQQFLRAHTHWSSKLRHTVEDQLSLASKGMFRLAVCQLETLRNLTREEDIWKALGDIPEDLYKAYEKILANISDRAFAQGALSLLCYNAAEIPTAEVLVDAVGHWDLVNSRGNIARLTAACGCLVTLSSLRENPSRLIRVKRQGSRNETADLSHKTVREYLCGPEIKLGPAKYFAVDEAKTNRTLLRTIFRGLLSIPALDSKDVVTDFHEYCLVMCDRVLSLGTDSLGSREDIMRDEQLVTIVLDCLNPTLPHFWAILRSSARRELSQWYRLSAAYGNKFKYRISNGKAGVLHNLLHLDWIRLAERQAQELQAANLLTSVLSSKFKMKDSGGEADTVLGVAVRLRKEAFLHLRVISQEVDSSVLRHEPGILFKAMGVPFQGRDLGRITAQIIEWLLLRGADANPKGYKITPLQAATYHADYEWVRTLIYAGARPHAVGDPDGRPVPDRRPNGDAGRFTEKQCEVANSISQLTPLEICREEQNDREFREEVYKLLRDPPMVVDEISDEDEEGLDDNDEHLEYDSEQDAEPEEDEEDEEDEDEEEGVI</sequence>
<comment type="caution">
    <text evidence="4">The sequence shown here is derived from an EMBL/GenBank/DDBJ whole genome shotgun (WGS) entry which is preliminary data.</text>
</comment>
<evidence type="ECO:0000313" key="4">
    <source>
        <dbReference type="EMBL" id="KAJ9136729.1"/>
    </source>
</evidence>
<gene>
    <name evidence="4" type="ORF">NKR23_g9596</name>
</gene>
<dbReference type="Pfam" id="PF24883">
    <property type="entry name" value="NPHP3_N"/>
    <property type="match status" value="1"/>
</dbReference>
<dbReference type="SUPFAM" id="SSF52540">
    <property type="entry name" value="P-loop containing nucleoside triphosphate hydrolases"/>
    <property type="match status" value="1"/>
</dbReference>
<evidence type="ECO:0000259" key="3">
    <source>
        <dbReference type="PROSITE" id="PS50837"/>
    </source>
</evidence>
<proteinExistence type="predicted"/>
<dbReference type="EMBL" id="JANBVO010000038">
    <property type="protein sequence ID" value="KAJ9136729.1"/>
    <property type="molecule type" value="Genomic_DNA"/>
</dbReference>
<organism evidence="4 5">
    <name type="scientific">Pleurostoma richardsiae</name>
    <dbReference type="NCBI Taxonomy" id="41990"/>
    <lineage>
        <taxon>Eukaryota</taxon>
        <taxon>Fungi</taxon>
        <taxon>Dikarya</taxon>
        <taxon>Ascomycota</taxon>
        <taxon>Pezizomycotina</taxon>
        <taxon>Sordariomycetes</taxon>
        <taxon>Sordariomycetidae</taxon>
        <taxon>Calosphaeriales</taxon>
        <taxon>Pleurostomataceae</taxon>
        <taxon>Pleurostoma</taxon>
    </lineage>
</organism>
<dbReference type="SUPFAM" id="SSF48403">
    <property type="entry name" value="Ankyrin repeat"/>
    <property type="match status" value="1"/>
</dbReference>
<keyword evidence="5" id="KW-1185">Reference proteome</keyword>
<dbReference type="Gene3D" id="1.25.40.20">
    <property type="entry name" value="Ankyrin repeat-containing domain"/>
    <property type="match status" value="1"/>
</dbReference>
<protein>
    <recommendedName>
        <fullName evidence="3">NACHT domain-containing protein</fullName>
    </recommendedName>
</protein>